<feature type="region of interest" description="Disordered" evidence="7">
    <location>
        <begin position="106"/>
        <end position="132"/>
    </location>
</feature>
<feature type="compositionally biased region" description="Low complexity" evidence="7">
    <location>
        <begin position="256"/>
        <end position="267"/>
    </location>
</feature>
<dbReference type="PANTHER" id="PTHR23183">
    <property type="entry name" value="NOP14"/>
    <property type="match status" value="1"/>
</dbReference>
<evidence type="ECO:0000256" key="4">
    <source>
        <dbReference type="ARBA" id="ARBA00022552"/>
    </source>
</evidence>
<keyword evidence="4" id="KW-0698">rRNA processing</keyword>
<gene>
    <name evidence="8" type="ORF">CERSUDRAFT_148572</name>
</gene>
<dbReference type="Proteomes" id="UP000016930">
    <property type="component" value="Unassembled WGS sequence"/>
</dbReference>
<dbReference type="EMBL" id="KB445792">
    <property type="protein sequence ID" value="EMD40503.1"/>
    <property type="molecule type" value="Genomic_DNA"/>
</dbReference>
<evidence type="ECO:0000256" key="5">
    <source>
        <dbReference type="ARBA" id="ARBA00023242"/>
    </source>
</evidence>
<dbReference type="GO" id="GO:0030490">
    <property type="term" value="P:maturation of SSU-rRNA"/>
    <property type="evidence" value="ECO:0007669"/>
    <property type="project" value="TreeGrafter"/>
</dbReference>
<protein>
    <recommendedName>
        <fullName evidence="10">Nop14-like protein</fullName>
    </recommendedName>
</protein>
<dbReference type="HOGENOM" id="CLU_008874_0_0_1"/>
<accession>M2QTW5</accession>
<evidence type="ECO:0000313" key="9">
    <source>
        <dbReference type="Proteomes" id="UP000016930"/>
    </source>
</evidence>
<keyword evidence="5" id="KW-0539">Nucleus</keyword>
<dbReference type="InterPro" id="IPR007276">
    <property type="entry name" value="Nop14"/>
</dbReference>
<dbReference type="AlphaFoldDB" id="M2QTW5"/>
<feature type="region of interest" description="Disordered" evidence="7">
    <location>
        <begin position="878"/>
        <end position="907"/>
    </location>
</feature>
<comment type="function">
    <text evidence="6">Involved in nucleolar processing of pre-18S ribosomal RNA. Has a role in the nuclear export of 40S pre-ribosomal subunit to the cytoplasm.</text>
</comment>
<comment type="similarity">
    <text evidence="2">Belongs to the NOP14 family.</text>
</comment>
<dbReference type="GO" id="GO:0032040">
    <property type="term" value="C:small-subunit processome"/>
    <property type="evidence" value="ECO:0007669"/>
    <property type="project" value="InterPro"/>
</dbReference>
<comment type="subcellular location">
    <subcellularLocation>
        <location evidence="1">Nucleus</location>
        <location evidence="1">Nucleolus</location>
    </subcellularLocation>
</comment>
<feature type="compositionally biased region" description="Basic and acidic residues" evidence="7">
    <location>
        <begin position="121"/>
        <end position="132"/>
    </location>
</feature>
<feature type="region of interest" description="Disordered" evidence="7">
    <location>
        <begin position="1"/>
        <end position="43"/>
    </location>
</feature>
<feature type="compositionally biased region" description="Basic and acidic residues" evidence="7">
    <location>
        <begin position="183"/>
        <end position="195"/>
    </location>
</feature>
<name>M2QTW5_CERS8</name>
<feature type="compositionally biased region" description="Basic and acidic residues" evidence="7">
    <location>
        <begin position="204"/>
        <end position="214"/>
    </location>
</feature>
<feature type="compositionally biased region" description="Basic and acidic residues" evidence="7">
    <location>
        <begin position="884"/>
        <end position="899"/>
    </location>
</feature>
<dbReference type="STRING" id="914234.M2QTW5"/>
<evidence type="ECO:0008006" key="10">
    <source>
        <dbReference type="Google" id="ProtNLM"/>
    </source>
</evidence>
<dbReference type="OrthoDB" id="441771at2759"/>
<feature type="region of interest" description="Disordered" evidence="7">
    <location>
        <begin position="160"/>
        <end position="463"/>
    </location>
</feature>
<feature type="compositionally biased region" description="Basic and acidic residues" evidence="7">
    <location>
        <begin position="225"/>
        <end position="244"/>
    </location>
</feature>
<organism evidence="8 9">
    <name type="scientific">Ceriporiopsis subvermispora (strain B)</name>
    <name type="common">White-rot fungus</name>
    <name type="synonym">Gelatoporia subvermispora</name>
    <dbReference type="NCBI Taxonomy" id="914234"/>
    <lineage>
        <taxon>Eukaryota</taxon>
        <taxon>Fungi</taxon>
        <taxon>Dikarya</taxon>
        <taxon>Basidiomycota</taxon>
        <taxon>Agaricomycotina</taxon>
        <taxon>Agaricomycetes</taxon>
        <taxon>Polyporales</taxon>
        <taxon>Gelatoporiaceae</taxon>
        <taxon>Gelatoporia</taxon>
    </lineage>
</organism>
<evidence type="ECO:0000256" key="7">
    <source>
        <dbReference type="SAM" id="MobiDB-lite"/>
    </source>
</evidence>
<proteinExistence type="inferred from homology"/>
<keyword evidence="9" id="KW-1185">Reference proteome</keyword>
<reference evidence="8 9" key="1">
    <citation type="journal article" date="2012" name="Proc. Natl. Acad. Sci. U.S.A.">
        <title>Comparative genomics of Ceriporiopsis subvermispora and Phanerochaete chrysosporium provide insight into selective ligninolysis.</title>
        <authorList>
            <person name="Fernandez-Fueyo E."/>
            <person name="Ruiz-Duenas F.J."/>
            <person name="Ferreira P."/>
            <person name="Floudas D."/>
            <person name="Hibbett D.S."/>
            <person name="Canessa P."/>
            <person name="Larrondo L.F."/>
            <person name="James T.Y."/>
            <person name="Seelenfreund D."/>
            <person name="Lobos S."/>
            <person name="Polanco R."/>
            <person name="Tello M."/>
            <person name="Honda Y."/>
            <person name="Watanabe T."/>
            <person name="Watanabe T."/>
            <person name="Ryu J.S."/>
            <person name="Kubicek C.P."/>
            <person name="Schmoll M."/>
            <person name="Gaskell J."/>
            <person name="Hammel K.E."/>
            <person name="St John F.J."/>
            <person name="Vanden Wymelenberg A."/>
            <person name="Sabat G."/>
            <person name="Splinter BonDurant S."/>
            <person name="Syed K."/>
            <person name="Yadav J.S."/>
            <person name="Doddapaneni H."/>
            <person name="Subramanian V."/>
            <person name="Lavin J.L."/>
            <person name="Oguiza J.A."/>
            <person name="Perez G."/>
            <person name="Pisabarro A.G."/>
            <person name="Ramirez L."/>
            <person name="Santoyo F."/>
            <person name="Master E."/>
            <person name="Coutinho P.M."/>
            <person name="Henrissat B."/>
            <person name="Lombard V."/>
            <person name="Magnuson J.K."/>
            <person name="Kuees U."/>
            <person name="Hori C."/>
            <person name="Igarashi K."/>
            <person name="Samejima M."/>
            <person name="Held B.W."/>
            <person name="Barry K.W."/>
            <person name="LaButti K.M."/>
            <person name="Lapidus A."/>
            <person name="Lindquist E.A."/>
            <person name="Lucas S.M."/>
            <person name="Riley R."/>
            <person name="Salamov A.A."/>
            <person name="Hoffmeister D."/>
            <person name="Schwenk D."/>
            <person name="Hadar Y."/>
            <person name="Yarden O."/>
            <person name="de Vries R.P."/>
            <person name="Wiebenga A."/>
            <person name="Stenlid J."/>
            <person name="Eastwood D."/>
            <person name="Grigoriev I.V."/>
            <person name="Berka R.M."/>
            <person name="Blanchette R.A."/>
            <person name="Kersten P."/>
            <person name="Martinez A.T."/>
            <person name="Vicuna R."/>
            <person name="Cullen D."/>
        </authorList>
    </citation>
    <scope>NUCLEOTIDE SEQUENCE [LARGE SCALE GENOMIC DNA]</scope>
    <source>
        <strain evidence="8 9">B</strain>
    </source>
</reference>
<feature type="compositionally biased region" description="Basic and acidic residues" evidence="7">
    <location>
        <begin position="291"/>
        <end position="326"/>
    </location>
</feature>
<keyword evidence="3" id="KW-0690">Ribosome biogenesis</keyword>
<sequence>MAKGSQLSQLKAALNQAGLSRQQQNGKKRKRTAPDDGEKEKKAAKLQEIHQKLNPFDVKVTKLKHDVGGRKIIGTVGRPAQSKQAGIEQRKKTLLKEYEEKNHAGGIVDRRFGENDPTMNPEERMLERFTRERQRASKGAVFNLEDEDELTHYGQSLSKLDDFDNIGLGLDDDDDDGGQIDKSTVHQDHFGGFDDARDEDEEGEPTRKKSKAEVMAEVIAKSKTHKIERQAQQEEDENLRHELDQELDSLRSLLFTPAPTGAPEAGPSQSQGGVPSTAAPHTQDPDQEYDQMIRELAFEQRAKPKDRTKTEEELALEEKTALEKAERRRIRRMNGDPEQSDSETEGKGKKRARQRGADDLDDDFMADQEWGALGAGLGDESENVGMNEDEDEDESGEDEDESEGDEEAGSGSEEEEEYSVASGDSEDEEAEEGETEALTTRVKEKPSKSSSKPKASKELPYTFPCPGTHEDFLEIVENIQDEDIPTVVQRIRTLHHPSLAEDNKLKLQALTGVLIDHILYVTSPPKPRFTLLTSLVPHLFALTKSYPIQSAQHFIEKFNLMNMNLKRGLSHGATDSNSKTWPELPELSLLRTVGMLWPTSDMNHHVVSPARLLIGAYLGLCRVRSLQDLTSGMFLCSLFMQYEQLSKRLVPEAINFLVNAVLHLAPHSFKDVASLPGTFPSPDFNSEHCARMTINSAKAKNLTPATPDLPALMTGEVAEEQMKVDLLGVALELLSRFSEMYKSLDSFIELYEPIAEVLAGLKAGKLPSELATRLNSLRDALSRVLKFSRQARRPLRLQAHKPIPIATYIPKFEQSSSNYLRNRDPDHERNEAAKLRKQYKQERKGAIRELRKDARFLAAEQHKKEKEKDREYNERMKRVFTSMESERAEEKAMEREKMKDKRRSGRK</sequence>
<feature type="compositionally biased region" description="Acidic residues" evidence="7">
    <location>
        <begin position="379"/>
        <end position="435"/>
    </location>
</feature>
<evidence type="ECO:0000256" key="2">
    <source>
        <dbReference type="ARBA" id="ARBA00007466"/>
    </source>
</evidence>
<dbReference type="GO" id="GO:0030692">
    <property type="term" value="C:Noc4p-Nop14p complex"/>
    <property type="evidence" value="ECO:0007669"/>
    <property type="project" value="TreeGrafter"/>
</dbReference>
<feature type="compositionally biased region" description="Basic and acidic residues" evidence="7">
    <location>
        <begin position="32"/>
        <end position="43"/>
    </location>
</feature>
<dbReference type="PANTHER" id="PTHR23183:SF0">
    <property type="entry name" value="NUCLEOLAR PROTEIN 14"/>
    <property type="match status" value="1"/>
</dbReference>
<evidence type="ECO:0000256" key="3">
    <source>
        <dbReference type="ARBA" id="ARBA00022517"/>
    </source>
</evidence>
<evidence type="ECO:0000256" key="1">
    <source>
        <dbReference type="ARBA" id="ARBA00004604"/>
    </source>
</evidence>
<evidence type="ECO:0000256" key="6">
    <source>
        <dbReference type="ARBA" id="ARBA00024695"/>
    </source>
</evidence>
<evidence type="ECO:0000313" key="8">
    <source>
        <dbReference type="EMBL" id="EMD40503.1"/>
    </source>
</evidence>
<dbReference type="Pfam" id="PF04147">
    <property type="entry name" value="Nop14"/>
    <property type="match status" value="1"/>
</dbReference>